<dbReference type="PANTHER" id="PTHR10285">
    <property type="entry name" value="URIDINE KINASE"/>
    <property type="match status" value="1"/>
</dbReference>
<feature type="domain" description="Phosphoribulokinase/uridine kinase" evidence="1">
    <location>
        <begin position="54"/>
        <end position="237"/>
    </location>
</feature>
<dbReference type="AlphaFoldDB" id="A0A1Z5JRX6"/>
<name>A0A1Z5JRX6_FISSO</name>
<dbReference type="OrthoDB" id="10034502at2759"/>
<keyword evidence="3" id="KW-1185">Reference proteome</keyword>
<protein>
    <recommendedName>
        <fullName evidence="1">Phosphoribulokinase/uridine kinase domain-containing protein</fullName>
    </recommendedName>
</protein>
<gene>
    <name evidence="2" type="ORF">FisN_21Hh212</name>
</gene>
<organism evidence="2 3">
    <name type="scientific">Fistulifera solaris</name>
    <name type="common">Oleaginous diatom</name>
    <dbReference type="NCBI Taxonomy" id="1519565"/>
    <lineage>
        <taxon>Eukaryota</taxon>
        <taxon>Sar</taxon>
        <taxon>Stramenopiles</taxon>
        <taxon>Ochrophyta</taxon>
        <taxon>Bacillariophyta</taxon>
        <taxon>Bacillariophyceae</taxon>
        <taxon>Bacillariophycidae</taxon>
        <taxon>Naviculales</taxon>
        <taxon>Naviculaceae</taxon>
        <taxon>Fistulifera</taxon>
    </lineage>
</organism>
<reference evidence="2 3" key="1">
    <citation type="journal article" date="2015" name="Plant Cell">
        <title>Oil accumulation by the oleaginous diatom Fistulifera solaris as revealed by the genome and transcriptome.</title>
        <authorList>
            <person name="Tanaka T."/>
            <person name="Maeda Y."/>
            <person name="Veluchamy A."/>
            <person name="Tanaka M."/>
            <person name="Abida H."/>
            <person name="Marechal E."/>
            <person name="Bowler C."/>
            <person name="Muto M."/>
            <person name="Sunaga Y."/>
            <person name="Tanaka M."/>
            <person name="Yoshino T."/>
            <person name="Taniguchi T."/>
            <person name="Fukuda Y."/>
            <person name="Nemoto M."/>
            <person name="Matsumoto M."/>
            <person name="Wong P.S."/>
            <person name="Aburatani S."/>
            <person name="Fujibuchi W."/>
        </authorList>
    </citation>
    <scope>NUCLEOTIDE SEQUENCE [LARGE SCALE GENOMIC DNA]</scope>
    <source>
        <strain evidence="2 3">JPCC DA0580</strain>
    </source>
</reference>
<dbReference type="Proteomes" id="UP000198406">
    <property type="component" value="Unassembled WGS sequence"/>
</dbReference>
<dbReference type="SUPFAM" id="SSF52540">
    <property type="entry name" value="P-loop containing nucleoside triphosphate hydrolases"/>
    <property type="match status" value="1"/>
</dbReference>
<dbReference type="GO" id="GO:0016301">
    <property type="term" value="F:kinase activity"/>
    <property type="evidence" value="ECO:0007669"/>
    <property type="project" value="InterPro"/>
</dbReference>
<dbReference type="InParanoid" id="A0A1Z5JRX6"/>
<dbReference type="Gene3D" id="3.40.50.300">
    <property type="entry name" value="P-loop containing nucleotide triphosphate hydrolases"/>
    <property type="match status" value="1"/>
</dbReference>
<dbReference type="GO" id="GO:0005524">
    <property type="term" value="F:ATP binding"/>
    <property type="evidence" value="ECO:0007669"/>
    <property type="project" value="InterPro"/>
</dbReference>
<dbReference type="EMBL" id="BDSP01000109">
    <property type="protein sequence ID" value="GAX16764.1"/>
    <property type="molecule type" value="Genomic_DNA"/>
</dbReference>
<evidence type="ECO:0000259" key="1">
    <source>
        <dbReference type="Pfam" id="PF00485"/>
    </source>
</evidence>
<accession>A0A1Z5JRX6</accession>
<comment type="caution">
    <text evidence="2">The sequence shown here is derived from an EMBL/GenBank/DDBJ whole genome shotgun (WGS) entry which is preliminary data.</text>
</comment>
<proteinExistence type="predicted"/>
<dbReference type="InterPro" id="IPR027417">
    <property type="entry name" value="P-loop_NTPase"/>
</dbReference>
<dbReference type="InterPro" id="IPR006083">
    <property type="entry name" value="PRK/URK"/>
</dbReference>
<sequence>MSSVLVQSEPQELDFDERVEPVLNLTLSWERSAETQIRQLLGNHVDTKPTRPLMIAIVGIPGSGKSTCSNALRCFLEDSGCLVLPHDGYHYTIEQLKTFENADDAIYRRGAPDTFDTTALLRDLCRIREGAEETIRLPGFEHSVGDPIADMHEFRRNEHRIVICEGLYLLHDEDGWEEMANFFDYTVFVDADVDKCMERLKIRNCCIPGYTPDEIFRRVDAVDRLNALTVDKSRRRAHEVFRSAAF</sequence>
<dbReference type="Pfam" id="PF00485">
    <property type="entry name" value="PRK"/>
    <property type="match status" value="1"/>
</dbReference>
<evidence type="ECO:0000313" key="3">
    <source>
        <dbReference type="Proteomes" id="UP000198406"/>
    </source>
</evidence>
<evidence type="ECO:0000313" key="2">
    <source>
        <dbReference type="EMBL" id="GAX16764.1"/>
    </source>
</evidence>